<dbReference type="InterPro" id="IPR001950">
    <property type="entry name" value="SUI1"/>
</dbReference>
<dbReference type="InterPro" id="IPR036877">
    <property type="entry name" value="SUI1_dom_sf"/>
</dbReference>
<sequence length="648" mass="72083">MASHATHGAGFTVEATKKGALPIKVESRAKGKKVTIISGVRGNAQLLCSTLSTLLGIGGTVHNEAGQQVIQVQGSQADRVAEALGKLNCLKGVKVDQPKKPAKQAEVATRHCGYDKFLRQDKPDLAKLLQGEAYAPQCPPGAECFRWHGYWVYCRGCCEQIDHDDVWEESAAWYDPCDYDLPSHQPSQPSWLPRTCGSRSELDVRLRKLGMLAEVGEAAVTWGLRLLGPAGSTLAEYRRKAIAPGAWLIQAETKGKRARSARNEGGAMKPKDATEARQRIRAMPKLKSPPKLGSFSCPVCHNNFGLYKTLKQHMLLSHNTTPPPKLSMVEAATAAAVQRPSGPSATRTWPRRPVQVAVPKKKVKEDKYEEAFDDWEPFEDTPGTMAMVAADWMLPQLETGEVEREAEWFFEDTQGTVATVAADWMLPQLETREVEEAELYEDCPICQERIKLKDLPSHVEACLANPLATESWKACPLCQEKFHPDAIDAHVQACLERDENESDVEESEAEEELLWFSSFSAILVMSRMSSSQAEDSDGFYGHQIDPSMLESYPVLTVDRGFVPQGPDQLKVMEGDLFLRMWEQPKEEGGYWAWGILVKQEFNGLAYVALQDGYVPLSHLNGSEPSPPEQESPEEPKITRRWGRRTLEP</sequence>
<evidence type="ECO:0000259" key="3">
    <source>
        <dbReference type="PROSITE" id="PS50157"/>
    </source>
</evidence>
<organism evidence="5 6">
    <name type="scientific">Durusdinium trenchii</name>
    <dbReference type="NCBI Taxonomy" id="1381693"/>
    <lineage>
        <taxon>Eukaryota</taxon>
        <taxon>Sar</taxon>
        <taxon>Alveolata</taxon>
        <taxon>Dinophyceae</taxon>
        <taxon>Suessiales</taxon>
        <taxon>Symbiodiniaceae</taxon>
        <taxon>Durusdinium</taxon>
    </lineage>
</organism>
<comment type="caution">
    <text evidence="5">The sequence shown here is derived from an EMBL/GenBank/DDBJ whole genome shotgun (WGS) entry which is preliminary data.</text>
</comment>
<gene>
    <name evidence="5" type="ORF">SCF082_LOCUS46375</name>
</gene>
<dbReference type="InterPro" id="IPR013087">
    <property type="entry name" value="Znf_C2H2_type"/>
</dbReference>
<dbReference type="PROSITE" id="PS50296">
    <property type="entry name" value="SUI1"/>
    <property type="match status" value="1"/>
</dbReference>
<evidence type="ECO:0000313" key="6">
    <source>
        <dbReference type="Proteomes" id="UP001642464"/>
    </source>
</evidence>
<dbReference type="PROSITE" id="PS00028">
    <property type="entry name" value="ZINC_FINGER_C2H2_1"/>
    <property type="match status" value="1"/>
</dbReference>
<feature type="compositionally biased region" description="Basic residues" evidence="2">
    <location>
        <begin position="638"/>
        <end position="648"/>
    </location>
</feature>
<dbReference type="EMBL" id="CAXAMM010041352">
    <property type="protein sequence ID" value="CAK9098975.1"/>
    <property type="molecule type" value="Genomic_DNA"/>
</dbReference>
<reference evidence="5 6" key="1">
    <citation type="submission" date="2024-02" db="EMBL/GenBank/DDBJ databases">
        <authorList>
            <person name="Chen Y."/>
            <person name="Shah S."/>
            <person name="Dougan E. K."/>
            <person name="Thang M."/>
            <person name="Chan C."/>
        </authorList>
    </citation>
    <scope>NUCLEOTIDE SEQUENCE [LARGE SCALE GENOMIC DNA]</scope>
</reference>
<accession>A0ABP0RFN7</accession>
<feature type="domain" description="C2H2-type" evidence="3">
    <location>
        <begin position="295"/>
        <end position="323"/>
    </location>
</feature>
<dbReference type="Proteomes" id="UP001642464">
    <property type="component" value="Unassembled WGS sequence"/>
</dbReference>
<feature type="domain" description="SUI1" evidence="4">
    <location>
        <begin position="21"/>
        <end position="88"/>
    </location>
</feature>
<proteinExistence type="predicted"/>
<dbReference type="Gene3D" id="3.30.780.10">
    <property type="entry name" value="SUI1-like domain"/>
    <property type="match status" value="1"/>
</dbReference>
<keyword evidence="1" id="KW-0863">Zinc-finger</keyword>
<protein>
    <submittedName>
        <fullName evidence="5">Uncharacterized protein</fullName>
    </submittedName>
</protein>
<evidence type="ECO:0000256" key="1">
    <source>
        <dbReference type="PROSITE-ProRule" id="PRU00042"/>
    </source>
</evidence>
<evidence type="ECO:0000259" key="4">
    <source>
        <dbReference type="PROSITE" id="PS50296"/>
    </source>
</evidence>
<evidence type="ECO:0000313" key="5">
    <source>
        <dbReference type="EMBL" id="CAK9098975.1"/>
    </source>
</evidence>
<feature type="region of interest" description="Disordered" evidence="2">
    <location>
        <begin position="618"/>
        <end position="648"/>
    </location>
</feature>
<dbReference type="PROSITE" id="PS50157">
    <property type="entry name" value="ZINC_FINGER_C2H2_2"/>
    <property type="match status" value="1"/>
</dbReference>
<dbReference type="Pfam" id="PF01253">
    <property type="entry name" value="SUI1"/>
    <property type="match status" value="1"/>
</dbReference>
<keyword evidence="1" id="KW-0479">Metal-binding</keyword>
<keyword evidence="1" id="KW-0862">Zinc</keyword>
<dbReference type="SUPFAM" id="SSF55159">
    <property type="entry name" value="eIF1-like"/>
    <property type="match status" value="1"/>
</dbReference>
<keyword evidence="6" id="KW-1185">Reference proteome</keyword>
<evidence type="ECO:0000256" key="2">
    <source>
        <dbReference type="SAM" id="MobiDB-lite"/>
    </source>
</evidence>
<name>A0ABP0RFN7_9DINO</name>